<dbReference type="GO" id="GO:0030246">
    <property type="term" value="F:carbohydrate binding"/>
    <property type="evidence" value="ECO:0007669"/>
    <property type="project" value="InterPro"/>
</dbReference>
<gene>
    <name evidence="13" type="ORF">JIN84_06960</name>
</gene>
<reference evidence="13" key="1">
    <citation type="submission" date="2021-01" db="EMBL/GenBank/DDBJ databases">
        <title>Modified the classification status of verrucomicrobia.</title>
        <authorList>
            <person name="Feng X."/>
        </authorList>
    </citation>
    <scope>NUCLEOTIDE SEQUENCE</scope>
    <source>
        <strain evidence="13">JCM 18052</strain>
    </source>
</reference>
<evidence type="ECO:0000256" key="7">
    <source>
        <dbReference type="ARBA" id="ARBA00023295"/>
    </source>
</evidence>
<dbReference type="RefSeq" id="WP_200350309.1">
    <property type="nucleotide sequence ID" value="NZ_BAABHZ010000012.1"/>
</dbReference>
<dbReference type="GO" id="GO:0005990">
    <property type="term" value="P:lactose catabolic process"/>
    <property type="evidence" value="ECO:0007669"/>
    <property type="project" value="TreeGrafter"/>
</dbReference>
<keyword evidence="4" id="KW-0732">Signal</keyword>
<protein>
    <recommendedName>
        <fullName evidence="3 9">Beta-galactosidase</fullName>
        <ecNumber evidence="3 9">3.2.1.23</ecNumber>
    </recommendedName>
    <alternativeName>
        <fullName evidence="8 9">Lactase</fullName>
    </alternativeName>
</protein>
<dbReference type="InterPro" id="IPR006558">
    <property type="entry name" value="LamG-like"/>
</dbReference>
<evidence type="ECO:0000256" key="9">
    <source>
        <dbReference type="RuleBase" id="RU361154"/>
    </source>
</evidence>
<feature type="compositionally biased region" description="Pro residues" evidence="10">
    <location>
        <begin position="1262"/>
        <end position="1272"/>
    </location>
</feature>
<evidence type="ECO:0000256" key="5">
    <source>
        <dbReference type="ARBA" id="ARBA00022801"/>
    </source>
</evidence>
<dbReference type="InterPro" id="IPR032312">
    <property type="entry name" value="LacZ_4"/>
</dbReference>
<dbReference type="SUPFAM" id="SSF49785">
    <property type="entry name" value="Galactose-binding domain-like"/>
    <property type="match status" value="1"/>
</dbReference>
<sequence>MKPFLLSIALTLPTSAQVPDWENPAVFRINKEAPRATSMPFPTKEAAAKGRMESPWCLLLNGNWKFHHIGNPAGKPAGFESPSFDDSTWKEIPVPSNWQMQGYGVPLYTNITYPFAKNPPTVMGEPPRHFTNFPADNRNQVGSYRHRFSLPGGFENRRTHIVFGAVDSAFYLWINGKKVGYSEDSRTPAEFNITDYLQPGENLLAAEVYQYSDASYLEDQDMFRMSGIFRDVYLWSRDSLDINDFWINTGLADDYKTGTITFNASISNSGNTDAPVVATLTLTSPDGKVISAPVSGTARAGGSPTEFHAEIPNIPDVKAWSAEVPDLYRYEITLADQSGKEIATYAGKTGFRRDEIKNGQFLHNGQPVLIKGVNRHDHNPRTGHYVTTADIRADLLQMKRGNINAIRTSHYPNDPALLELCDELGFYVVAEANIESHGMGYKEESLAKNPAWFEAHLDRVKNLVERDKNHPSVIMWSMGNEAGDGENFVKCSEWIHQRDPSRPVHYEQGGYQPHVDLWSPMYATIAECEKYCREEERKPLDRQRPLIQCEYNHGMGNSSGNLSDYWNLIRKERLYQGGFIWDWKDQSFLQIKHKSSDLEDRSGNGNAFRLFGSLATDEGLYSGGAVVEKSAGFDLAGSLTLVAEARLNLTGQNQGGQPLITKGDTSYSLKITDDGKNLEFFIHSEGIWHNVKAALPEDAASQFHTYAGVYDGKNLLIFIDGMEAATKPCSAVVSKNPFEVAVGIDTEETARRLKGAVRKAAVYDRALTAAELAGNAEKPLVLLDFAKDAEKPKTLRCFAYGGDFNERPTDGSFSCNGLVMSNGAPSPQFEEVKKVHQEIHTSPVDVSTPNVRIRIHNEYFFRDTGHVTGSWKLMEDGMAVAEGRLDFAPVSPQQSVELEIPTGHTAKPDAEYYFRVRYDLKAANAWHPAGMPIAWDEIPLPWGRRTPASPAPSQTAAEFSEDENGITLKAKDVTAVVDKADGCLHSLKAKNEEWLLFPLRLNFWRPTTNNDEGAKLDHKLKVWQHAGNRARAKSVTAVRDGNDVLVTAELGIPAADSGATIRYRFTGNGQIGIETEFRPGKGLPTIPRIGFQCGVSNRASMWKWYGNGPHENYVDRKSGSWTTVHEGFIPTLFHRYADPQESGNRTDIRWATISSPVGGSSLRVDATGGHLLEMSCYPSTARDIQLAMHPGEFSDSGSQTLNFDHRQSGLGGTNSWGALALPRYQIPSDKIYHWSYLLTLEETPIAPQIRLPRGLPALPGGPRLPPPPREEK</sequence>
<dbReference type="InterPro" id="IPR013320">
    <property type="entry name" value="ConA-like_dom_sf"/>
</dbReference>
<dbReference type="Gene3D" id="2.70.98.10">
    <property type="match status" value="1"/>
</dbReference>
<dbReference type="PANTHER" id="PTHR46323:SF2">
    <property type="entry name" value="BETA-GALACTOSIDASE"/>
    <property type="match status" value="1"/>
</dbReference>
<dbReference type="PANTHER" id="PTHR46323">
    <property type="entry name" value="BETA-GALACTOSIDASE"/>
    <property type="match status" value="1"/>
</dbReference>
<dbReference type="InterPro" id="IPR014718">
    <property type="entry name" value="GH-type_carb-bd"/>
</dbReference>
<evidence type="ECO:0000313" key="13">
    <source>
        <dbReference type="EMBL" id="MBK1815346.1"/>
    </source>
</evidence>
<dbReference type="InterPro" id="IPR011013">
    <property type="entry name" value="Gal_mutarotase_sf_dom"/>
</dbReference>
<dbReference type="InterPro" id="IPR008979">
    <property type="entry name" value="Galactose-bd-like_sf"/>
</dbReference>
<dbReference type="EC" id="3.2.1.23" evidence="3 9"/>
<keyword evidence="5 9" id="KW-0378">Hydrolase</keyword>
<keyword evidence="7 9" id="KW-0326">Glycosidase</keyword>
<dbReference type="SUPFAM" id="SSF49303">
    <property type="entry name" value="beta-Galactosidase/glucuronidase domain"/>
    <property type="match status" value="2"/>
</dbReference>
<dbReference type="Pfam" id="PF02836">
    <property type="entry name" value="Glyco_hydro_2_C"/>
    <property type="match status" value="2"/>
</dbReference>
<dbReference type="GO" id="GO:0004565">
    <property type="term" value="F:beta-galactosidase activity"/>
    <property type="evidence" value="ECO:0007669"/>
    <property type="project" value="UniProtKB-EC"/>
</dbReference>
<proteinExistence type="inferred from homology"/>
<name>A0A934VAX6_9BACT</name>
<comment type="similarity">
    <text evidence="2 9">Belongs to the glycosyl hydrolase 2 family.</text>
</comment>
<evidence type="ECO:0000259" key="11">
    <source>
        <dbReference type="SMART" id="SM00560"/>
    </source>
</evidence>
<dbReference type="Pfam" id="PF16353">
    <property type="entry name" value="LacZ_4"/>
    <property type="match status" value="1"/>
</dbReference>
<dbReference type="PROSITE" id="PS00719">
    <property type="entry name" value="GLYCOSYL_HYDROL_F2_1"/>
    <property type="match status" value="1"/>
</dbReference>
<keyword evidence="6" id="KW-1015">Disulfide bond</keyword>
<dbReference type="EMBL" id="JAENIK010000008">
    <property type="protein sequence ID" value="MBK1815346.1"/>
    <property type="molecule type" value="Genomic_DNA"/>
</dbReference>
<dbReference type="Gene3D" id="3.20.20.80">
    <property type="entry name" value="Glycosidases"/>
    <property type="match status" value="2"/>
</dbReference>
<keyword evidence="14" id="KW-1185">Reference proteome</keyword>
<dbReference type="InterPro" id="IPR013783">
    <property type="entry name" value="Ig-like_fold"/>
</dbReference>
<feature type="region of interest" description="Disordered" evidence="10">
    <location>
        <begin position="1251"/>
        <end position="1272"/>
    </location>
</feature>
<dbReference type="Pfam" id="PF00703">
    <property type="entry name" value="Glyco_hydro_2"/>
    <property type="match status" value="1"/>
</dbReference>
<dbReference type="InterPro" id="IPR006103">
    <property type="entry name" value="Glyco_hydro_2_cat"/>
</dbReference>
<evidence type="ECO:0000256" key="6">
    <source>
        <dbReference type="ARBA" id="ARBA00023157"/>
    </source>
</evidence>
<dbReference type="InterPro" id="IPR050347">
    <property type="entry name" value="Bact_Beta-galactosidase"/>
</dbReference>
<dbReference type="InterPro" id="IPR036156">
    <property type="entry name" value="Beta-gal/glucu_dom_sf"/>
</dbReference>
<comment type="catalytic activity">
    <reaction evidence="1 9">
        <text>Hydrolysis of terminal non-reducing beta-D-galactose residues in beta-D-galactosides.</text>
        <dbReference type="EC" id="3.2.1.23"/>
    </reaction>
</comment>
<evidence type="ECO:0000259" key="12">
    <source>
        <dbReference type="SMART" id="SM01038"/>
    </source>
</evidence>
<dbReference type="AlphaFoldDB" id="A0A934VAX6"/>
<comment type="caution">
    <text evidence="13">The sequence shown here is derived from an EMBL/GenBank/DDBJ whole genome shotgun (WGS) entry which is preliminary data.</text>
</comment>
<feature type="compositionally biased region" description="Low complexity" evidence="10">
    <location>
        <begin position="1251"/>
        <end position="1261"/>
    </location>
</feature>
<dbReference type="InterPro" id="IPR006101">
    <property type="entry name" value="Glyco_hydro_2"/>
</dbReference>
<feature type="domain" description="LamG-like jellyroll fold" evidence="11">
    <location>
        <begin position="637"/>
        <end position="770"/>
    </location>
</feature>
<dbReference type="Gene3D" id="2.60.40.10">
    <property type="entry name" value="Immunoglobulins"/>
    <property type="match status" value="2"/>
</dbReference>
<dbReference type="SUPFAM" id="SSF74650">
    <property type="entry name" value="Galactose mutarotase-like"/>
    <property type="match status" value="1"/>
</dbReference>
<evidence type="ECO:0000313" key="14">
    <source>
        <dbReference type="Proteomes" id="UP000600139"/>
    </source>
</evidence>
<feature type="domain" description="Beta galactosidase small chain/" evidence="12">
    <location>
        <begin position="967"/>
        <end position="1239"/>
    </location>
</feature>
<accession>A0A934VAX6</accession>
<evidence type="ECO:0000256" key="4">
    <source>
        <dbReference type="ARBA" id="ARBA00022729"/>
    </source>
</evidence>
<dbReference type="Pfam" id="PF13385">
    <property type="entry name" value="Laminin_G_3"/>
    <property type="match status" value="1"/>
</dbReference>
<dbReference type="InterPro" id="IPR023232">
    <property type="entry name" value="Glyco_hydro_2_AS"/>
</dbReference>
<dbReference type="SUPFAM" id="SSF49899">
    <property type="entry name" value="Concanavalin A-like lectins/glucanases"/>
    <property type="match status" value="1"/>
</dbReference>
<dbReference type="SMART" id="SM01038">
    <property type="entry name" value="Bgal_small_N"/>
    <property type="match status" value="1"/>
</dbReference>
<dbReference type="Proteomes" id="UP000600139">
    <property type="component" value="Unassembled WGS sequence"/>
</dbReference>
<evidence type="ECO:0000256" key="1">
    <source>
        <dbReference type="ARBA" id="ARBA00001412"/>
    </source>
</evidence>
<dbReference type="InterPro" id="IPR006104">
    <property type="entry name" value="Glyco_hydro_2_N"/>
</dbReference>
<dbReference type="GO" id="GO:0009341">
    <property type="term" value="C:beta-galactosidase complex"/>
    <property type="evidence" value="ECO:0007669"/>
    <property type="project" value="InterPro"/>
</dbReference>
<organism evidence="13 14">
    <name type="scientific">Luteolibacter yonseiensis</name>
    <dbReference type="NCBI Taxonomy" id="1144680"/>
    <lineage>
        <taxon>Bacteria</taxon>
        <taxon>Pseudomonadati</taxon>
        <taxon>Verrucomicrobiota</taxon>
        <taxon>Verrucomicrobiia</taxon>
        <taxon>Verrucomicrobiales</taxon>
        <taxon>Verrucomicrobiaceae</taxon>
        <taxon>Luteolibacter</taxon>
    </lineage>
</organism>
<evidence type="ECO:0000256" key="10">
    <source>
        <dbReference type="SAM" id="MobiDB-lite"/>
    </source>
</evidence>
<dbReference type="PRINTS" id="PR00132">
    <property type="entry name" value="GLHYDRLASE2"/>
</dbReference>
<dbReference type="Pfam" id="PF02929">
    <property type="entry name" value="Bgal_small_N"/>
    <property type="match status" value="1"/>
</dbReference>
<dbReference type="SUPFAM" id="SSF51445">
    <property type="entry name" value="(Trans)glycosidases"/>
    <property type="match status" value="1"/>
</dbReference>
<dbReference type="InterPro" id="IPR004199">
    <property type="entry name" value="B-gal_small/dom_5"/>
</dbReference>
<evidence type="ECO:0000256" key="3">
    <source>
        <dbReference type="ARBA" id="ARBA00012756"/>
    </source>
</evidence>
<dbReference type="Gene3D" id="2.60.120.200">
    <property type="match status" value="1"/>
</dbReference>
<dbReference type="InterPro" id="IPR017853">
    <property type="entry name" value="GH"/>
</dbReference>
<dbReference type="Gene3D" id="2.60.120.260">
    <property type="entry name" value="Galactose-binding domain-like"/>
    <property type="match status" value="1"/>
</dbReference>
<dbReference type="PROSITE" id="PS00608">
    <property type="entry name" value="GLYCOSYL_HYDROL_F2_2"/>
    <property type="match status" value="1"/>
</dbReference>
<dbReference type="SMART" id="SM00560">
    <property type="entry name" value="LamGL"/>
    <property type="match status" value="1"/>
</dbReference>
<evidence type="ECO:0000256" key="2">
    <source>
        <dbReference type="ARBA" id="ARBA00007401"/>
    </source>
</evidence>
<dbReference type="InterPro" id="IPR006102">
    <property type="entry name" value="Ig-like_GH2"/>
</dbReference>
<dbReference type="Pfam" id="PF02837">
    <property type="entry name" value="Glyco_hydro_2_N"/>
    <property type="match status" value="1"/>
</dbReference>
<evidence type="ECO:0000256" key="8">
    <source>
        <dbReference type="ARBA" id="ARBA00032230"/>
    </source>
</evidence>
<dbReference type="InterPro" id="IPR023230">
    <property type="entry name" value="Glyco_hydro_2_CS"/>
</dbReference>